<feature type="binding site" evidence="21">
    <location>
        <position position="70"/>
    </location>
    <ligand>
        <name>substrate</name>
    </ligand>
</feature>
<feature type="binding site" evidence="21">
    <location>
        <position position="99"/>
    </location>
    <ligand>
        <name>substrate</name>
    </ligand>
</feature>
<comment type="subcellular location">
    <subcellularLocation>
        <location evidence="1 24">Cell inner membrane</location>
        <topology evidence="1 24">Multi-pass membrane protein</topology>
    </subcellularLocation>
</comment>
<dbReference type="PANTHER" id="PTHR34299">
    <property type="entry name" value="DIACYLGLYCEROL KINASE"/>
    <property type="match status" value="1"/>
</dbReference>
<keyword evidence="10 23" id="KW-0479">Metal-binding</keyword>
<dbReference type="Gene3D" id="1.10.287.3610">
    <property type="match status" value="1"/>
</dbReference>
<comment type="similarity">
    <text evidence="2 24">Belongs to the bacterial diacylglycerol kinase family.</text>
</comment>
<feature type="binding site" evidence="22">
    <location>
        <begin position="95"/>
        <end position="96"/>
    </location>
    <ligand>
        <name>ATP</name>
        <dbReference type="ChEBI" id="CHEBI:30616"/>
    </ligand>
</feature>
<dbReference type="InterPro" id="IPR000829">
    <property type="entry name" value="DAGK"/>
</dbReference>
<comment type="caution">
    <text evidence="25">The sequence shown here is derived from an EMBL/GenBank/DDBJ whole genome shotgun (WGS) entry which is preliminary data.</text>
</comment>
<evidence type="ECO:0000313" key="25">
    <source>
        <dbReference type="EMBL" id="KLV04479.1"/>
    </source>
</evidence>
<keyword evidence="17 24" id="KW-0472">Membrane</keyword>
<keyword evidence="15 24" id="KW-1133">Transmembrane helix</keyword>
<feature type="binding site" evidence="22">
    <location>
        <position position="29"/>
    </location>
    <ligand>
        <name>ATP</name>
        <dbReference type="ChEBI" id="CHEBI:30616"/>
    </ligand>
</feature>
<keyword evidence="19 24" id="KW-1208">Phospholipid metabolism</keyword>
<evidence type="ECO:0000256" key="6">
    <source>
        <dbReference type="ARBA" id="ARBA00022516"/>
    </source>
</evidence>
<dbReference type="RefSeq" id="WP_047879736.1">
    <property type="nucleotide sequence ID" value="NZ_LDOT01000022.1"/>
</dbReference>
<evidence type="ECO:0000256" key="19">
    <source>
        <dbReference type="ARBA" id="ARBA00023264"/>
    </source>
</evidence>
<feature type="binding site" evidence="21">
    <location>
        <begin position="23"/>
        <end position="26"/>
    </location>
    <ligand>
        <name>substrate</name>
    </ligand>
</feature>
<evidence type="ECO:0000256" key="15">
    <source>
        <dbReference type="ARBA" id="ARBA00022989"/>
    </source>
</evidence>
<evidence type="ECO:0000256" key="11">
    <source>
        <dbReference type="ARBA" id="ARBA00022741"/>
    </source>
</evidence>
<dbReference type="InterPro" id="IPR036945">
    <property type="entry name" value="DAGK_sf"/>
</dbReference>
<evidence type="ECO:0000256" key="22">
    <source>
        <dbReference type="PIRSR" id="PIRSR600829-3"/>
    </source>
</evidence>
<evidence type="ECO:0000256" key="7">
    <source>
        <dbReference type="ARBA" id="ARBA00022519"/>
    </source>
</evidence>
<evidence type="ECO:0000256" key="3">
    <source>
        <dbReference type="ARBA" id="ARBA00012133"/>
    </source>
</evidence>
<evidence type="ECO:0000256" key="4">
    <source>
        <dbReference type="ARBA" id="ARBA00017575"/>
    </source>
</evidence>
<keyword evidence="6" id="KW-0444">Lipid biosynthesis</keyword>
<evidence type="ECO:0000256" key="9">
    <source>
        <dbReference type="ARBA" id="ARBA00022692"/>
    </source>
</evidence>
<dbReference type="GO" id="GO:0006654">
    <property type="term" value="P:phosphatidic acid biosynthetic process"/>
    <property type="evidence" value="ECO:0007669"/>
    <property type="project" value="InterPro"/>
</dbReference>
<evidence type="ECO:0000256" key="10">
    <source>
        <dbReference type="ARBA" id="ARBA00022723"/>
    </source>
</evidence>
<sequence>MKPSTTGLRRIINATGYSMKGLRAAWQNEAAFRQESVLLVVMTAATFFLPVTLLEQLLMIASLFLVVIVELINSAVEAVVDRIGPEHHELSGRAKDIGSAAVFVALVLVVIIWGAILVF</sequence>
<comment type="function">
    <text evidence="24">Catalyzes the ATP-dependent phosphorylation of sn-l,2-diacylglycerol (DAG) to phosphatidic acid. Involved in the recycling of diacylglycerol produced as a by-product during membrane-derived oligosaccharide (MDO) biosynthesis.</text>
</comment>
<evidence type="ECO:0000256" key="17">
    <source>
        <dbReference type="ARBA" id="ARBA00023136"/>
    </source>
</evidence>
<dbReference type="GO" id="GO:0004143">
    <property type="term" value="F:ATP-dependent diacylglycerol kinase activity"/>
    <property type="evidence" value="ECO:0007669"/>
    <property type="project" value="UniProtKB-EC"/>
</dbReference>
<keyword evidence="26" id="KW-1185">Reference proteome</keyword>
<keyword evidence="12 24" id="KW-0418">Kinase</keyword>
<dbReference type="EC" id="2.7.1.107" evidence="3 24"/>
<dbReference type="STRING" id="1195763.ABT56_15215"/>
<reference evidence="25 26" key="1">
    <citation type="submission" date="2015-05" db="EMBL/GenBank/DDBJ databases">
        <title>Photobacterium galathea sp. nov.</title>
        <authorList>
            <person name="Machado H."/>
            <person name="Gram L."/>
        </authorList>
    </citation>
    <scope>NUCLEOTIDE SEQUENCE [LARGE SCALE GENOMIC DNA]</scope>
    <source>
        <strain evidence="25 26">CGMCC 1.12159</strain>
    </source>
</reference>
<protein>
    <recommendedName>
        <fullName evidence="4 24">Diacylglycerol kinase</fullName>
        <ecNumber evidence="3 24">2.7.1.107</ecNumber>
    </recommendedName>
</protein>
<keyword evidence="9 24" id="KW-0812">Transmembrane</keyword>
<keyword evidence="14 23" id="KW-0460">Magnesium</keyword>
<dbReference type="PANTHER" id="PTHR34299:SF1">
    <property type="entry name" value="DIACYLGLYCEROL KINASE"/>
    <property type="match status" value="1"/>
</dbReference>
<evidence type="ECO:0000256" key="5">
    <source>
        <dbReference type="ARBA" id="ARBA00022475"/>
    </source>
</evidence>
<feature type="binding site" evidence="22">
    <location>
        <position position="77"/>
    </location>
    <ligand>
        <name>ATP</name>
        <dbReference type="ChEBI" id="CHEBI:30616"/>
    </ligand>
</feature>
<dbReference type="CDD" id="cd14264">
    <property type="entry name" value="DAGK_IM"/>
    <property type="match status" value="1"/>
</dbReference>
<feature type="binding site" evidence="22">
    <location>
        <begin position="86"/>
        <end position="88"/>
    </location>
    <ligand>
        <name>ATP</name>
        <dbReference type="ChEBI" id="CHEBI:30616"/>
    </ligand>
</feature>
<evidence type="ECO:0000256" key="2">
    <source>
        <dbReference type="ARBA" id="ARBA00005967"/>
    </source>
</evidence>
<keyword evidence="7 24" id="KW-0997">Cell inner membrane</keyword>
<evidence type="ECO:0000256" key="8">
    <source>
        <dbReference type="ARBA" id="ARBA00022679"/>
    </source>
</evidence>
<keyword evidence="18" id="KW-0594">Phospholipid biosynthesis</keyword>
<keyword evidence="16 24" id="KW-0443">Lipid metabolism</keyword>
<proteinExistence type="inferred from homology"/>
<evidence type="ECO:0000256" key="21">
    <source>
        <dbReference type="PIRSR" id="PIRSR600829-2"/>
    </source>
</evidence>
<dbReference type="Pfam" id="PF01219">
    <property type="entry name" value="DAGK_prokar"/>
    <property type="match status" value="1"/>
</dbReference>
<evidence type="ECO:0000256" key="23">
    <source>
        <dbReference type="PIRSR" id="PIRSR600829-4"/>
    </source>
</evidence>
<dbReference type="PATRIC" id="fig|1195763.3.peg.3235"/>
<evidence type="ECO:0000313" key="26">
    <source>
        <dbReference type="Proteomes" id="UP000036097"/>
    </source>
</evidence>
<feature type="transmembrane region" description="Helical" evidence="24">
    <location>
        <begin position="60"/>
        <end position="80"/>
    </location>
</feature>
<feature type="active site" description="Proton acceptor" evidence="20">
    <location>
        <position position="70"/>
    </location>
</feature>
<feature type="binding site" evidence="21">
    <location>
        <begin position="31"/>
        <end position="35"/>
    </location>
    <ligand>
        <name>substrate</name>
    </ligand>
</feature>
<keyword evidence="5" id="KW-1003">Cell membrane</keyword>
<feature type="transmembrane region" description="Helical" evidence="24">
    <location>
        <begin position="36"/>
        <end position="54"/>
    </location>
</feature>
<feature type="binding site" evidence="22">
    <location>
        <position position="17"/>
    </location>
    <ligand>
        <name>ATP</name>
        <dbReference type="ChEBI" id="CHEBI:30616"/>
    </ligand>
</feature>
<evidence type="ECO:0000256" key="24">
    <source>
        <dbReference type="RuleBase" id="RU363065"/>
    </source>
</evidence>
<dbReference type="PROSITE" id="PS01069">
    <property type="entry name" value="DAGK_PROKAR"/>
    <property type="match status" value="1"/>
</dbReference>
<name>A0A0J1GYE3_9GAMM</name>
<dbReference type="EMBL" id="LDOT01000022">
    <property type="protein sequence ID" value="KLV04479.1"/>
    <property type="molecule type" value="Genomic_DNA"/>
</dbReference>
<organism evidence="25 26">
    <name type="scientific">Photobacterium aquae</name>
    <dbReference type="NCBI Taxonomy" id="1195763"/>
    <lineage>
        <taxon>Bacteria</taxon>
        <taxon>Pseudomonadati</taxon>
        <taxon>Pseudomonadota</taxon>
        <taxon>Gammaproteobacteria</taxon>
        <taxon>Vibrionales</taxon>
        <taxon>Vibrionaceae</taxon>
        <taxon>Photobacterium</taxon>
    </lineage>
</organism>
<dbReference type="GO" id="GO:0046872">
    <property type="term" value="F:metal ion binding"/>
    <property type="evidence" value="ECO:0007669"/>
    <property type="project" value="UniProtKB-KW"/>
</dbReference>
<feature type="binding site" evidence="21">
    <location>
        <position position="10"/>
    </location>
    <ligand>
        <name>substrate</name>
    </ligand>
</feature>
<dbReference type="GO" id="GO:0005524">
    <property type="term" value="F:ATP binding"/>
    <property type="evidence" value="ECO:0007669"/>
    <property type="project" value="UniProtKB-KW"/>
</dbReference>
<feature type="binding site" evidence="23">
    <location>
        <position position="29"/>
    </location>
    <ligand>
        <name>a divalent metal cation</name>
        <dbReference type="ChEBI" id="CHEBI:60240"/>
    </ligand>
</feature>
<accession>A0A0J1GYE3</accession>
<feature type="binding site" evidence="23">
    <location>
        <position position="77"/>
    </location>
    <ligand>
        <name>a divalent metal cation</name>
        <dbReference type="ChEBI" id="CHEBI:60240"/>
    </ligand>
</feature>
<keyword evidence="13 22" id="KW-0067">ATP-binding</keyword>
<dbReference type="GO" id="GO:0005886">
    <property type="term" value="C:plasma membrane"/>
    <property type="evidence" value="ECO:0007669"/>
    <property type="project" value="UniProtKB-SubCell"/>
</dbReference>
<dbReference type="OrthoDB" id="9796011at2"/>
<evidence type="ECO:0000256" key="14">
    <source>
        <dbReference type="ARBA" id="ARBA00022842"/>
    </source>
</evidence>
<evidence type="ECO:0000256" key="13">
    <source>
        <dbReference type="ARBA" id="ARBA00022840"/>
    </source>
</evidence>
<evidence type="ECO:0000256" key="20">
    <source>
        <dbReference type="PIRSR" id="PIRSR600829-1"/>
    </source>
</evidence>
<keyword evidence="8 24" id="KW-0808">Transferase</keyword>
<dbReference type="AlphaFoldDB" id="A0A0J1GYE3"/>
<comment type="catalytic activity">
    <reaction evidence="24">
        <text>a 1,2-diacyl-sn-glycerol + ATP = a 1,2-diacyl-sn-glycero-3-phosphate + ADP + H(+)</text>
        <dbReference type="Rhea" id="RHEA:10272"/>
        <dbReference type="ChEBI" id="CHEBI:15378"/>
        <dbReference type="ChEBI" id="CHEBI:17815"/>
        <dbReference type="ChEBI" id="CHEBI:30616"/>
        <dbReference type="ChEBI" id="CHEBI:58608"/>
        <dbReference type="ChEBI" id="CHEBI:456216"/>
        <dbReference type="EC" id="2.7.1.107"/>
    </reaction>
</comment>
<dbReference type="Proteomes" id="UP000036097">
    <property type="component" value="Unassembled WGS sequence"/>
</dbReference>
<feature type="binding site" evidence="22">
    <location>
        <position position="10"/>
    </location>
    <ligand>
        <name>ATP</name>
        <dbReference type="ChEBI" id="CHEBI:30616"/>
    </ligand>
</feature>
<feature type="transmembrane region" description="Helical" evidence="24">
    <location>
        <begin position="100"/>
        <end position="118"/>
    </location>
</feature>
<gene>
    <name evidence="25" type="ORF">ABT56_15215</name>
</gene>
<keyword evidence="11 22" id="KW-0547">Nucleotide-binding</keyword>
<evidence type="ECO:0000256" key="16">
    <source>
        <dbReference type="ARBA" id="ARBA00023098"/>
    </source>
</evidence>
<comment type="cofactor">
    <cofactor evidence="23">
        <name>Mg(2+)</name>
        <dbReference type="ChEBI" id="CHEBI:18420"/>
    </cofactor>
    <text evidence="23">Mn(2+), Zn(2+), Cd(2+) and Co(2+) support activity to lesser extents.</text>
</comment>
<evidence type="ECO:0000256" key="18">
    <source>
        <dbReference type="ARBA" id="ARBA00023209"/>
    </source>
</evidence>
<dbReference type="InterPro" id="IPR033718">
    <property type="entry name" value="DAGK_prok"/>
</dbReference>
<evidence type="ECO:0000256" key="12">
    <source>
        <dbReference type="ARBA" id="ARBA00022777"/>
    </source>
</evidence>
<evidence type="ECO:0000256" key="1">
    <source>
        <dbReference type="ARBA" id="ARBA00004429"/>
    </source>
</evidence>